<dbReference type="EMBL" id="KZ679138">
    <property type="protein sequence ID" value="PTB73446.1"/>
    <property type="molecule type" value="Genomic_DNA"/>
</dbReference>
<reference evidence="1 2" key="1">
    <citation type="submission" date="2016-07" db="EMBL/GenBank/DDBJ databases">
        <title>Multiple horizontal gene transfer events from other fungi enriched the ability of initially mycotrophic Trichoderma (Ascomycota) to feed on dead plant biomass.</title>
        <authorList>
            <consortium name="DOE Joint Genome Institute"/>
            <person name="Aerts A."/>
            <person name="Atanasova L."/>
            <person name="Chenthamara K."/>
            <person name="Zhang J."/>
            <person name="Grujic M."/>
            <person name="Henrissat B."/>
            <person name="Kuo A."/>
            <person name="Salamov A."/>
            <person name="Lipzen A."/>
            <person name="Labutti K."/>
            <person name="Barry K."/>
            <person name="Miao Y."/>
            <person name="Rahimi M.J."/>
            <person name="Shen Q."/>
            <person name="Grigoriev I.V."/>
            <person name="Kubicek C.P."/>
            <person name="Druzhinina I.S."/>
        </authorList>
    </citation>
    <scope>NUCLEOTIDE SEQUENCE [LARGE SCALE GENOMIC DNA]</scope>
    <source>
        <strain evidence="1 2">ATCC 18648</strain>
    </source>
</reference>
<evidence type="ECO:0000313" key="2">
    <source>
        <dbReference type="Proteomes" id="UP000240760"/>
    </source>
</evidence>
<protein>
    <submittedName>
        <fullName evidence="1">Uncharacterized protein</fullName>
    </submittedName>
</protein>
<accession>A0A2T4BW05</accession>
<evidence type="ECO:0000313" key="1">
    <source>
        <dbReference type="EMBL" id="PTB73446.1"/>
    </source>
</evidence>
<dbReference type="AlphaFoldDB" id="A0A2T4BW05"/>
<organism evidence="1 2">
    <name type="scientific">Trichoderma longibrachiatum ATCC 18648</name>
    <dbReference type="NCBI Taxonomy" id="983965"/>
    <lineage>
        <taxon>Eukaryota</taxon>
        <taxon>Fungi</taxon>
        <taxon>Dikarya</taxon>
        <taxon>Ascomycota</taxon>
        <taxon>Pezizomycotina</taxon>
        <taxon>Sordariomycetes</taxon>
        <taxon>Hypocreomycetidae</taxon>
        <taxon>Hypocreales</taxon>
        <taxon>Hypocreaceae</taxon>
        <taxon>Trichoderma</taxon>
    </lineage>
</organism>
<name>A0A2T4BW05_TRILO</name>
<proteinExistence type="predicted"/>
<sequence>MTRPVPPGYPVSGWSATRYGGRSSCCGAFVSRHGAMEPDGVAVVVGKARQLSCIVLQAVYANKQQQVASRHDKGSAGRTPRIETSANCRLTCSRRVPVGSSRLIRAFHTGASQELPSSYRQRTARRGGHSIWRDERRCKEHRSIQSIKRPRSKAMSHRDWPGVPFAPFRLLPRPTDSWTQPPWRRCSSGWDFPALASLAPHNVSIELVVRESMSWVLLWTKWRFSLCAAVSICRAGGELHNGLIICKMLRTSHERHSRGRQKGDDEI</sequence>
<dbReference type="Proteomes" id="UP000240760">
    <property type="component" value="Unassembled WGS sequence"/>
</dbReference>
<keyword evidence="2" id="KW-1185">Reference proteome</keyword>
<gene>
    <name evidence="1" type="ORF">M440DRAFT_1063031</name>
</gene>